<name>A0A8R2G9Y4_BOMMO</name>
<dbReference type="Proteomes" id="UP000005204">
    <property type="component" value="Unassembled WGS sequence"/>
</dbReference>
<feature type="signal peptide" evidence="1">
    <location>
        <begin position="1"/>
        <end position="17"/>
    </location>
</feature>
<keyword evidence="1" id="KW-0732">Signal</keyword>
<dbReference type="KEGG" id="bmor:101747173"/>
<evidence type="ECO:0000313" key="2">
    <source>
        <dbReference type="EnsemblMetazoa" id="XP_012545950.1"/>
    </source>
</evidence>
<feature type="chain" id="PRO_5035780373" evidence="1">
    <location>
        <begin position="18"/>
        <end position="231"/>
    </location>
</feature>
<dbReference type="RefSeq" id="XP_012545950.1">
    <property type="nucleotide sequence ID" value="XM_012690496.4"/>
</dbReference>
<keyword evidence="3" id="KW-1185">Reference proteome</keyword>
<protein>
    <submittedName>
        <fullName evidence="2">Uncharacterized protein</fullName>
    </submittedName>
</protein>
<reference evidence="3" key="1">
    <citation type="journal article" date="2008" name="Insect Biochem. Mol. Biol.">
        <title>The genome of a lepidopteran model insect, the silkworm Bombyx mori.</title>
        <authorList>
            <consortium name="International Silkworm Genome Consortium"/>
        </authorList>
    </citation>
    <scope>NUCLEOTIDE SEQUENCE [LARGE SCALE GENOMIC DNA]</scope>
    <source>
        <strain evidence="3">p50T</strain>
    </source>
</reference>
<proteinExistence type="predicted"/>
<dbReference type="AlphaFoldDB" id="A0A8R2G9Y4"/>
<reference evidence="2" key="2">
    <citation type="submission" date="2022-06" db="UniProtKB">
        <authorList>
            <consortium name="EnsemblMetazoa"/>
        </authorList>
    </citation>
    <scope>IDENTIFICATION</scope>
    <source>
        <strain evidence="2">p50T (Dazao)</strain>
    </source>
</reference>
<accession>A0A8R2G9Y4</accession>
<evidence type="ECO:0000313" key="3">
    <source>
        <dbReference type="Proteomes" id="UP000005204"/>
    </source>
</evidence>
<dbReference type="OrthoDB" id="7394561at2759"/>
<sequence>MIIVYFIYVLAVYTVRGNESNSSRVLVESLRRQLMDDNYDYQPSETEELLHPQDITRRQGVALNKQDTDLDSINIFVPETINNQYIITEDKDTGQDMLHHLDDRPTDIMTSDQRDYVELHDDGTKPTQQAKYKILKVKNPSRRSMGSRRFIQEEKEDGVAIISLDDGTFPEFRLPKDRRQYMQDGDDLDDLGLDLDSAGPDFVQNKTKHSNDDYLSDLIPTFNVSDELNRV</sequence>
<evidence type="ECO:0000256" key="1">
    <source>
        <dbReference type="SAM" id="SignalP"/>
    </source>
</evidence>
<organism evidence="2 3">
    <name type="scientific">Bombyx mori</name>
    <name type="common">Silk moth</name>
    <dbReference type="NCBI Taxonomy" id="7091"/>
    <lineage>
        <taxon>Eukaryota</taxon>
        <taxon>Metazoa</taxon>
        <taxon>Ecdysozoa</taxon>
        <taxon>Arthropoda</taxon>
        <taxon>Hexapoda</taxon>
        <taxon>Insecta</taxon>
        <taxon>Pterygota</taxon>
        <taxon>Neoptera</taxon>
        <taxon>Endopterygota</taxon>
        <taxon>Lepidoptera</taxon>
        <taxon>Glossata</taxon>
        <taxon>Ditrysia</taxon>
        <taxon>Bombycoidea</taxon>
        <taxon>Bombycidae</taxon>
        <taxon>Bombycinae</taxon>
        <taxon>Bombyx</taxon>
    </lineage>
</organism>
<dbReference type="EnsemblMetazoa" id="XM_012690496.3">
    <property type="protein sequence ID" value="XP_012545950.1"/>
    <property type="gene ID" value="LOC101747173"/>
</dbReference>
<dbReference type="GeneID" id="101747173"/>